<organism evidence="1 2">
    <name type="scientific">Inconstantimicrobium mannanitabidum</name>
    <dbReference type="NCBI Taxonomy" id="1604901"/>
    <lineage>
        <taxon>Bacteria</taxon>
        <taxon>Bacillati</taxon>
        <taxon>Bacillota</taxon>
        <taxon>Clostridia</taxon>
        <taxon>Eubacteriales</taxon>
        <taxon>Clostridiaceae</taxon>
        <taxon>Inconstantimicrobium</taxon>
    </lineage>
</organism>
<evidence type="ECO:0000313" key="1">
    <source>
        <dbReference type="EMBL" id="GKX67452.1"/>
    </source>
</evidence>
<gene>
    <name evidence="1" type="ORF">rsdtw13_27100</name>
</gene>
<reference evidence="1" key="1">
    <citation type="journal article" date="2025" name="Int. J. Syst. Evol. Microbiol.">
        <title>Inconstantimicrobium mannanitabidum sp. nov., a novel member of the family Clostridiaceae isolated from anoxic soil under the treatment of reductive soil disinfestation.</title>
        <authorList>
            <person name="Ueki A."/>
            <person name="Tonouchi A."/>
            <person name="Honma S."/>
            <person name="Kaku N."/>
            <person name="Ueki K."/>
        </authorList>
    </citation>
    <scope>NUCLEOTIDE SEQUENCE</scope>
    <source>
        <strain evidence="1">TW13</strain>
    </source>
</reference>
<dbReference type="Proteomes" id="UP001058074">
    <property type="component" value="Unassembled WGS sequence"/>
</dbReference>
<dbReference type="EMBL" id="BROD01000001">
    <property type="protein sequence ID" value="GKX67452.1"/>
    <property type="molecule type" value="Genomic_DNA"/>
</dbReference>
<proteinExistence type="predicted"/>
<accession>A0ACB5RE55</accession>
<keyword evidence="2" id="KW-1185">Reference proteome</keyword>
<protein>
    <submittedName>
        <fullName evidence="1">Uncharacterized protein</fullName>
    </submittedName>
</protein>
<sequence>MKISNYIEKILSLPKTLIFNFKYFPLKTALKLPILVNYNVCLKEISGEVILDTDIRRGIVKIGFGDIGIFDKNKSRSIWQVAGKVIFKGKSNIGHGSRISVNKDGELILGSNFQISAESSIICNKSITFGDNCLMSWDCLIMDTDFHKIFNINNQRLNNDKPIIIGSNVWIGCRNTILKGAVIGDNVIVAANSSICGYMKGENQIIGGSPMRVLKSDVYWEM</sequence>
<evidence type="ECO:0000313" key="2">
    <source>
        <dbReference type="Proteomes" id="UP001058074"/>
    </source>
</evidence>
<name>A0ACB5RE55_9CLOT</name>
<comment type="caution">
    <text evidence="1">The sequence shown here is derived from an EMBL/GenBank/DDBJ whole genome shotgun (WGS) entry which is preliminary data.</text>
</comment>